<feature type="region of interest" description="Disordered" evidence="2">
    <location>
        <begin position="1"/>
        <end position="27"/>
    </location>
</feature>
<evidence type="ECO:0000256" key="2">
    <source>
        <dbReference type="SAM" id="MobiDB-lite"/>
    </source>
</evidence>
<feature type="coiled-coil region" evidence="1">
    <location>
        <begin position="222"/>
        <end position="249"/>
    </location>
</feature>
<keyword evidence="1" id="KW-0175">Coiled coil</keyword>
<feature type="region of interest" description="Disordered" evidence="2">
    <location>
        <begin position="346"/>
        <end position="365"/>
    </location>
</feature>
<feature type="compositionally biased region" description="Acidic residues" evidence="2">
    <location>
        <begin position="274"/>
        <end position="300"/>
    </location>
</feature>
<feature type="compositionally biased region" description="Basic residues" evidence="2">
    <location>
        <begin position="417"/>
        <end position="430"/>
    </location>
</feature>
<dbReference type="Proteomes" id="UP001178507">
    <property type="component" value="Unassembled WGS sequence"/>
</dbReference>
<evidence type="ECO:0000313" key="3">
    <source>
        <dbReference type="EMBL" id="CAJ1386142.1"/>
    </source>
</evidence>
<keyword evidence="4" id="KW-1185">Reference proteome</keyword>
<feature type="region of interest" description="Disordered" evidence="2">
    <location>
        <begin position="268"/>
        <end position="315"/>
    </location>
</feature>
<protein>
    <submittedName>
        <fullName evidence="3">Uncharacterized protein</fullName>
    </submittedName>
</protein>
<name>A0AA36IE97_9DINO</name>
<feature type="compositionally biased region" description="Basic and acidic residues" evidence="2">
    <location>
        <begin position="431"/>
        <end position="459"/>
    </location>
</feature>
<reference evidence="3" key="1">
    <citation type="submission" date="2023-08" db="EMBL/GenBank/DDBJ databases">
        <authorList>
            <person name="Chen Y."/>
            <person name="Shah S."/>
            <person name="Dougan E. K."/>
            <person name="Thang M."/>
            <person name="Chan C."/>
        </authorList>
    </citation>
    <scope>NUCLEOTIDE SEQUENCE</scope>
</reference>
<dbReference type="AlphaFoldDB" id="A0AA36IE97"/>
<evidence type="ECO:0000256" key="1">
    <source>
        <dbReference type="SAM" id="Coils"/>
    </source>
</evidence>
<gene>
    <name evidence="3" type="ORF">EVOR1521_LOCUS12582</name>
</gene>
<comment type="caution">
    <text evidence="3">The sequence shown here is derived from an EMBL/GenBank/DDBJ whole genome shotgun (WGS) entry which is preliminary data.</text>
</comment>
<feature type="region of interest" description="Disordered" evidence="2">
    <location>
        <begin position="393"/>
        <end position="470"/>
    </location>
</feature>
<proteinExistence type="predicted"/>
<feature type="compositionally biased region" description="Basic and acidic residues" evidence="2">
    <location>
        <begin position="346"/>
        <end position="362"/>
    </location>
</feature>
<feature type="compositionally biased region" description="Low complexity" evidence="2">
    <location>
        <begin position="1"/>
        <end position="14"/>
    </location>
</feature>
<evidence type="ECO:0000313" key="4">
    <source>
        <dbReference type="Proteomes" id="UP001178507"/>
    </source>
</evidence>
<feature type="compositionally biased region" description="Low complexity" evidence="2">
    <location>
        <begin position="301"/>
        <end position="310"/>
    </location>
</feature>
<sequence length="816" mass="91668">MDGSVSRPSSGRSPNKYASFSPSRKVEDNTKVDTVQIKFLDPSSQKLSSKEVFVDPDTWSRKASEMRFLISADLVNLVAESFAARSARFAKAKKRLEQSRLCFLVDLWKLRGLVDRVSRCVAEGCQACPIQFFVPELYFDEHTLEQLRQASDVFFEHLLVEMSQLQERLDLLGGKNWRNLLQYSLKFMSTTEVGSMLMDAIPDPKTRKTVENAITRGLWDQMAELQPVLEELEEAMEDYNARYDWVQEDIAQKLAQIAKCGERQQVAEEKFEEAVPEVPEDSSSEIEPENEAEDEEESVQDDNSSAASSADDWDEEEEVRKFILLKGVPPSKAQLKKMRRTQAREQKMTKMKEQKASKEEGIQQKSRARIRSLLARWEKSVASVKEEVKVLEQPLQDAQQQSADTMDEDPIRESRGRVARRTPRQKHSRWFRSEDALWQHEQAKHVDEEDEQEPKKCENEQEPSSGEYTYETCYTYESEVESEAKPEEGRTEAEERVWCQLDEQARVQMGQLTNDEKKTVYQKCQQQKQLRNVSACLGGRMKRGNEYHNGVKGERMRGRGGLSWLARAPFVEGVVVRSVFRVSGARRAGTKADGQRPLRAGRKADPSRGSVAWNGSLEADAACGSAAWNGKLEADASHGSAAWNGKLEADAACRSAAWSGNLEVDLGMEALAVRVHAIVEALAVRAHASVEVDPGMEAQAVRVHASVEVDLGMEAQAVRGHAIVEGRVQEQLDTILAVKTEKAGYVSGAHGGSRMEAQGRVRQHPDTILAAKMAKERGLAGPLKIAPGTVEQLNEFVDELPEVPRDKVWWGTSLQL</sequence>
<feature type="region of interest" description="Disordered" evidence="2">
    <location>
        <begin position="586"/>
        <end position="611"/>
    </location>
</feature>
<accession>A0AA36IE97</accession>
<dbReference type="EMBL" id="CAUJNA010001335">
    <property type="protein sequence ID" value="CAJ1386142.1"/>
    <property type="molecule type" value="Genomic_DNA"/>
</dbReference>
<organism evidence="3 4">
    <name type="scientific">Effrenium voratum</name>
    <dbReference type="NCBI Taxonomy" id="2562239"/>
    <lineage>
        <taxon>Eukaryota</taxon>
        <taxon>Sar</taxon>
        <taxon>Alveolata</taxon>
        <taxon>Dinophyceae</taxon>
        <taxon>Suessiales</taxon>
        <taxon>Symbiodiniaceae</taxon>
        <taxon>Effrenium</taxon>
    </lineage>
</organism>